<gene>
    <name evidence="2" type="ORF">GW7_06953</name>
</gene>
<evidence type="ECO:0000256" key="1">
    <source>
        <dbReference type="SAM" id="MobiDB-lite"/>
    </source>
</evidence>
<evidence type="ECO:0000313" key="2">
    <source>
        <dbReference type="EMBL" id="EHB11960.1"/>
    </source>
</evidence>
<name>G5BRP9_HETGA</name>
<reference evidence="2 3" key="1">
    <citation type="journal article" date="2011" name="Nature">
        <title>Genome sequencing reveals insights into physiology and longevity of the naked mole rat.</title>
        <authorList>
            <person name="Kim E.B."/>
            <person name="Fang X."/>
            <person name="Fushan A.A."/>
            <person name="Huang Z."/>
            <person name="Lobanov A.V."/>
            <person name="Han L."/>
            <person name="Marino S.M."/>
            <person name="Sun X."/>
            <person name="Turanov A.A."/>
            <person name="Yang P."/>
            <person name="Yim S.H."/>
            <person name="Zhao X."/>
            <person name="Kasaikina M.V."/>
            <person name="Stoletzki N."/>
            <person name="Peng C."/>
            <person name="Polak P."/>
            <person name="Xiong Z."/>
            <person name="Kiezun A."/>
            <person name="Zhu Y."/>
            <person name="Chen Y."/>
            <person name="Kryukov G.V."/>
            <person name="Zhang Q."/>
            <person name="Peshkin L."/>
            <person name="Yang L."/>
            <person name="Bronson R.T."/>
            <person name="Buffenstein R."/>
            <person name="Wang B."/>
            <person name="Han C."/>
            <person name="Li Q."/>
            <person name="Chen L."/>
            <person name="Zhao W."/>
            <person name="Sunyaev S.R."/>
            <person name="Park T.J."/>
            <person name="Zhang G."/>
            <person name="Wang J."/>
            <person name="Gladyshev V.N."/>
        </authorList>
    </citation>
    <scope>NUCLEOTIDE SEQUENCE [LARGE SCALE GENOMIC DNA]</scope>
</reference>
<evidence type="ECO:0000313" key="3">
    <source>
        <dbReference type="Proteomes" id="UP000006813"/>
    </source>
</evidence>
<accession>G5BRP9</accession>
<dbReference type="EMBL" id="JH171555">
    <property type="protein sequence ID" value="EHB11960.1"/>
    <property type="molecule type" value="Genomic_DNA"/>
</dbReference>
<sequence length="92" mass="9827">MKEVDVASHESQSPKPASCPCIPTAAGEEGIAKNTRRTGRGLPEAYVTCARGDIEGGTHVSNLSNLQAELVFLLYTLLVTEKERSLDIITGI</sequence>
<dbReference type="AlphaFoldDB" id="G5BRP9"/>
<protein>
    <submittedName>
        <fullName evidence="2">Uncharacterized protein</fullName>
    </submittedName>
</protein>
<feature type="region of interest" description="Disordered" evidence="1">
    <location>
        <begin position="1"/>
        <end position="20"/>
    </location>
</feature>
<dbReference type="Proteomes" id="UP000006813">
    <property type="component" value="Unassembled WGS sequence"/>
</dbReference>
<dbReference type="InParanoid" id="G5BRP9"/>
<proteinExistence type="predicted"/>
<organism evidence="2 3">
    <name type="scientific">Heterocephalus glaber</name>
    <name type="common">Naked mole rat</name>
    <dbReference type="NCBI Taxonomy" id="10181"/>
    <lineage>
        <taxon>Eukaryota</taxon>
        <taxon>Metazoa</taxon>
        <taxon>Chordata</taxon>
        <taxon>Craniata</taxon>
        <taxon>Vertebrata</taxon>
        <taxon>Euteleostomi</taxon>
        <taxon>Mammalia</taxon>
        <taxon>Eutheria</taxon>
        <taxon>Euarchontoglires</taxon>
        <taxon>Glires</taxon>
        <taxon>Rodentia</taxon>
        <taxon>Hystricomorpha</taxon>
        <taxon>Bathyergidae</taxon>
        <taxon>Heterocephalus</taxon>
    </lineage>
</organism>